<evidence type="ECO:0000313" key="4">
    <source>
        <dbReference type="EMBL" id="MDB8745082.1"/>
    </source>
</evidence>
<feature type="transmembrane region" description="Helical" evidence="1">
    <location>
        <begin position="6"/>
        <end position="26"/>
    </location>
</feature>
<feature type="transmembrane region" description="Helical" evidence="1">
    <location>
        <begin position="63"/>
        <end position="83"/>
    </location>
</feature>
<keyword evidence="1" id="KW-0812">Transmembrane</keyword>
<keyword evidence="1" id="KW-1133">Transmembrane helix</keyword>
<sequence length="435" mass="49899">MNENVMAIISQSVSTTVMNLLLFLFYRRIYEPKFQNKTVYIFTFIATTALFITINQISNFLSAPLINTIYSFVYFNLASVVLFKCKLKKTFMYNSLYFLFLVFIDVLSVAFWSVIKGENFQSILSNAQYLIISCITNILIMVLMWLIFISVLSKSELTIIKRNQIVLLGAFTAFAAFVEYNFAVRINNSKDGIIAICVLLGFLFLSIFLVYFTGEIIKAYNAKYESELMQVQSKIQFEHYAEINQKYEESRRVIHDIKKHLSVLESLNAIESNKKAGEYREIIENEVDSLFSGFQCSNQILSIIMSQKIMVAESEDIKVNTEVEDIMFDFISDIDITAIFANLWDNAIEACRKVELSERFINIIIGRVNDFVVINFENVFDGVINEHDGKLLSTKEQHEGVGMSIIKSSVEKYKGTLVIDHDENIFKAKALIPLA</sequence>
<dbReference type="AlphaFoldDB" id="A0AAW5KIQ9"/>
<evidence type="ECO:0000313" key="3">
    <source>
        <dbReference type="EMBL" id="MCQ5153295.1"/>
    </source>
</evidence>
<dbReference type="EMBL" id="JANGCN010000016">
    <property type="protein sequence ID" value="MCQ5153295.1"/>
    <property type="molecule type" value="Genomic_DNA"/>
</dbReference>
<name>A0AAW5KIQ9_9FIRM</name>
<accession>A0AAW5KIQ9</accession>
<dbReference type="RefSeq" id="WP_195388709.1">
    <property type="nucleotide sequence ID" value="NZ_DAWEQM010000006.1"/>
</dbReference>
<dbReference type="Proteomes" id="UP001206236">
    <property type="component" value="Unassembled WGS sequence"/>
</dbReference>
<dbReference type="Pfam" id="PF14501">
    <property type="entry name" value="HATPase_c_5"/>
    <property type="match status" value="1"/>
</dbReference>
<dbReference type="EMBL" id="JAQMLV010000010">
    <property type="protein sequence ID" value="MDB8745082.1"/>
    <property type="molecule type" value="Genomic_DNA"/>
</dbReference>
<dbReference type="PANTHER" id="PTHR40448">
    <property type="entry name" value="TWO-COMPONENT SENSOR HISTIDINE KINASE"/>
    <property type="match status" value="1"/>
</dbReference>
<gene>
    <name evidence="3" type="ORF">NE632_08220</name>
    <name evidence="4" type="ORF">PNU62_08655</name>
</gene>
<dbReference type="SUPFAM" id="SSF55874">
    <property type="entry name" value="ATPase domain of HSP90 chaperone/DNA topoisomerase II/histidine kinase"/>
    <property type="match status" value="1"/>
</dbReference>
<reference evidence="3" key="1">
    <citation type="submission" date="2022-06" db="EMBL/GenBank/DDBJ databases">
        <title>Isolation of gut microbiota from human fecal samples.</title>
        <authorList>
            <person name="Pamer E.G."/>
            <person name="Barat B."/>
            <person name="Waligurski E."/>
            <person name="Medina S."/>
            <person name="Paddock L."/>
            <person name="Mostad J."/>
        </authorList>
    </citation>
    <scope>NUCLEOTIDE SEQUENCE</scope>
    <source>
        <strain evidence="3">DFI.5.57</strain>
    </source>
</reference>
<dbReference type="Proteomes" id="UP001211015">
    <property type="component" value="Unassembled WGS sequence"/>
</dbReference>
<organism evidence="3 5">
    <name type="scientific">Ruminococcus bicirculans</name>
    <name type="common">ex Wegman et al. 2014</name>
    <dbReference type="NCBI Taxonomy" id="1160721"/>
    <lineage>
        <taxon>Bacteria</taxon>
        <taxon>Bacillati</taxon>
        <taxon>Bacillota</taxon>
        <taxon>Clostridia</taxon>
        <taxon>Eubacteriales</taxon>
        <taxon>Oscillospiraceae</taxon>
        <taxon>Ruminococcus</taxon>
    </lineage>
</organism>
<comment type="caution">
    <text evidence="3">The sequence shown here is derived from an EMBL/GenBank/DDBJ whole genome shotgun (WGS) entry which is preliminary data.</text>
</comment>
<dbReference type="InterPro" id="IPR032834">
    <property type="entry name" value="NatK-like_C"/>
</dbReference>
<feature type="transmembrane region" description="Helical" evidence="1">
    <location>
        <begin position="192"/>
        <end position="213"/>
    </location>
</feature>
<keyword evidence="1" id="KW-0472">Membrane</keyword>
<protein>
    <submittedName>
        <fullName evidence="3">GHKL domain-containing protein</fullName>
    </submittedName>
</protein>
<reference evidence="4" key="2">
    <citation type="submission" date="2023-01" db="EMBL/GenBank/DDBJ databases">
        <title>Human gut microbiome strain richness.</title>
        <authorList>
            <person name="Chen-Liaw A."/>
        </authorList>
    </citation>
    <scope>NUCLEOTIDE SEQUENCE</scope>
    <source>
        <strain evidence="4">1001275st1_F4_1001275B_160808</strain>
    </source>
</reference>
<evidence type="ECO:0000313" key="5">
    <source>
        <dbReference type="Proteomes" id="UP001206236"/>
    </source>
</evidence>
<proteinExistence type="predicted"/>
<evidence type="ECO:0000256" key="1">
    <source>
        <dbReference type="SAM" id="Phobius"/>
    </source>
</evidence>
<feature type="transmembrane region" description="Helical" evidence="1">
    <location>
        <begin position="38"/>
        <end position="57"/>
    </location>
</feature>
<dbReference type="GO" id="GO:0042802">
    <property type="term" value="F:identical protein binding"/>
    <property type="evidence" value="ECO:0007669"/>
    <property type="project" value="TreeGrafter"/>
</dbReference>
<feature type="transmembrane region" description="Helical" evidence="1">
    <location>
        <begin position="127"/>
        <end position="153"/>
    </location>
</feature>
<dbReference type="CDD" id="cd16935">
    <property type="entry name" value="HATPase_AgrC-ComD-like"/>
    <property type="match status" value="1"/>
</dbReference>
<evidence type="ECO:0000259" key="2">
    <source>
        <dbReference type="Pfam" id="PF14501"/>
    </source>
</evidence>
<feature type="domain" description="Sensor histidine kinase NatK-like C-terminal" evidence="2">
    <location>
        <begin position="334"/>
        <end position="433"/>
    </location>
</feature>
<feature type="transmembrane region" description="Helical" evidence="1">
    <location>
        <begin position="95"/>
        <end position="115"/>
    </location>
</feature>
<dbReference type="PANTHER" id="PTHR40448:SF1">
    <property type="entry name" value="TWO-COMPONENT SENSOR HISTIDINE KINASE"/>
    <property type="match status" value="1"/>
</dbReference>
<dbReference type="Gene3D" id="3.30.565.10">
    <property type="entry name" value="Histidine kinase-like ATPase, C-terminal domain"/>
    <property type="match status" value="1"/>
</dbReference>
<dbReference type="InterPro" id="IPR036890">
    <property type="entry name" value="HATPase_C_sf"/>
</dbReference>
<feature type="transmembrane region" description="Helical" evidence="1">
    <location>
        <begin position="165"/>
        <end position="186"/>
    </location>
</feature>